<feature type="active site" evidence="14">
    <location>
        <position position="143"/>
    </location>
</feature>
<evidence type="ECO:0000256" key="8">
    <source>
        <dbReference type="ARBA" id="ARBA00022777"/>
    </source>
</evidence>
<dbReference type="GO" id="GO:0004674">
    <property type="term" value="F:protein serine/threonine kinase activity"/>
    <property type="evidence" value="ECO:0007669"/>
    <property type="project" value="UniProtKB-KW"/>
</dbReference>
<dbReference type="InterPro" id="IPR003755">
    <property type="entry name" value="HPr(Ser)_kin/Pase"/>
</dbReference>
<evidence type="ECO:0000313" key="17">
    <source>
        <dbReference type="EMBL" id="MBC5724039.1"/>
    </source>
</evidence>
<dbReference type="EC" id="2.7.4.-" evidence="14"/>
<feature type="region of interest" description="Important for the catalytic mechanism of dephosphorylation" evidence="14">
    <location>
        <begin position="269"/>
        <end position="274"/>
    </location>
</feature>
<evidence type="ECO:0000256" key="14">
    <source>
        <dbReference type="HAMAP-Rule" id="MF_01249"/>
    </source>
</evidence>
<dbReference type="AlphaFoldDB" id="A0A923LU47"/>
<keyword evidence="5 14" id="KW-0808">Transferase</keyword>
<comment type="domain">
    <text evidence="14">The Walker A ATP-binding motif also binds Pi and PPi.</text>
</comment>
<dbReference type="SUPFAM" id="SSF53795">
    <property type="entry name" value="PEP carboxykinase-like"/>
    <property type="match status" value="1"/>
</dbReference>
<comment type="caution">
    <text evidence="17">The sequence shown here is derived from an EMBL/GenBank/DDBJ whole genome shotgun (WGS) entry which is preliminary data.</text>
</comment>
<feature type="active site" evidence="14">
    <location>
        <position position="248"/>
    </location>
</feature>
<evidence type="ECO:0000256" key="9">
    <source>
        <dbReference type="ARBA" id="ARBA00022840"/>
    </source>
</evidence>
<evidence type="ECO:0000259" key="15">
    <source>
        <dbReference type="Pfam" id="PF02603"/>
    </source>
</evidence>
<keyword evidence="11 14" id="KW-0511">Multifunctional enzyme</keyword>
<evidence type="ECO:0000256" key="10">
    <source>
        <dbReference type="ARBA" id="ARBA00022842"/>
    </source>
</evidence>
<evidence type="ECO:0000313" key="18">
    <source>
        <dbReference type="Proteomes" id="UP000606499"/>
    </source>
</evidence>
<comment type="catalytic activity">
    <reaction evidence="1 14">
        <text>[HPr protein]-L-serine + ATP = [HPr protein]-O-phospho-L-serine + ADP + H(+)</text>
        <dbReference type="Rhea" id="RHEA:46600"/>
        <dbReference type="Rhea" id="RHEA-COMP:11602"/>
        <dbReference type="Rhea" id="RHEA-COMP:11603"/>
        <dbReference type="ChEBI" id="CHEBI:15378"/>
        <dbReference type="ChEBI" id="CHEBI:29999"/>
        <dbReference type="ChEBI" id="CHEBI:30616"/>
        <dbReference type="ChEBI" id="CHEBI:83421"/>
        <dbReference type="ChEBI" id="CHEBI:456216"/>
    </reaction>
</comment>
<evidence type="ECO:0000256" key="12">
    <source>
        <dbReference type="ARBA" id="ARBA00023277"/>
    </source>
</evidence>
<feature type="binding site" evidence="14">
    <location>
        <position position="165"/>
    </location>
    <ligand>
        <name>Mg(2+)</name>
        <dbReference type="ChEBI" id="CHEBI:18420"/>
    </ligand>
</feature>
<dbReference type="PANTHER" id="PTHR30305">
    <property type="entry name" value="PROTEIN YJDM-RELATED"/>
    <property type="match status" value="1"/>
</dbReference>
<protein>
    <recommendedName>
        <fullName evidence="14">HPr kinase/phosphorylase</fullName>
        <shortName evidence="14">HPrK/P</shortName>
        <ecNumber evidence="14">2.7.11.-</ecNumber>
        <ecNumber evidence="14">2.7.4.-</ecNumber>
    </recommendedName>
    <alternativeName>
        <fullName evidence="14">HPr(Ser) kinase/phosphorylase</fullName>
    </alternativeName>
</protein>
<reference evidence="17" key="1">
    <citation type="submission" date="2020-08" db="EMBL/GenBank/DDBJ databases">
        <title>Genome public.</title>
        <authorList>
            <person name="Liu C."/>
            <person name="Sun Q."/>
        </authorList>
    </citation>
    <scope>NUCLEOTIDE SEQUENCE</scope>
    <source>
        <strain evidence="17">NSJ-28</strain>
    </source>
</reference>
<dbReference type="HAMAP" id="MF_01249">
    <property type="entry name" value="HPr_kinase"/>
    <property type="match status" value="1"/>
</dbReference>
<dbReference type="InterPro" id="IPR011126">
    <property type="entry name" value="Hpr_kin/Pase_Hpr_N"/>
</dbReference>
<evidence type="ECO:0000256" key="6">
    <source>
        <dbReference type="ARBA" id="ARBA00022723"/>
    </source>
</evidence>
<comment type="subunit">
    <text evidence="14">Homohexamer.</text>
</comment>
<dbReference type="Gene3D" id="3.40.1390.20">
    <property type="entry name" value="HprK N-terminal domain-like"/>
    <property type="match status" value="1"/>
</dbReference>
<gene>
    <name evidence="14 17" type="primary">hprK</name>
    <name evidence="17" type="ORF">H8S45_00935</name>
</gene>
<keyword evidence="6 14" id="KW-0479">Metal-binding</keyword>
<sequence length="310" mass="34494">MQLKEFGVSLGDLIQEFDFEVVYGPEGFEKIEITKDDVNRPGLQLAGFFDYFDPNRIQIVGKVESSYVEQMTPEARLACFERLFSTGIPVLIVSRNIDVFPECRAAAEMYKVPILRTNEFTSTIMSAVIASLKVNLAPRVTLHGVLIEIYGEGVLLLGDSGVGKSETAIELVKRGHRLIADDAVEIKRVSDKTLVGTAPEVIRHFIELRGIGIVDVRRIFGIGAIKMTEKVELVINLEPWEDGKQYDRLGLDGQTTSILDIAVPSLTIPVKPGRNLAVIIEVAAMNDRQKKMGFNAARELQERMLKQYGN</sequence>
<accession>A0A923LU47</accession>
<dbReference type="CDD" id="cd01918">
    <property type="entry name" value="HprK_C"/>
    <property type="match status" value="1"/>
</dbReference>
<dbReference type="RefSeq" id="WP_107630457.1">
    <property type="nucleotide sequence ID" value="NZ_JACOPL010000001.1"/>
</dbReference>
<proteinExistence type="inferred from homology"/>
<keyword evidence="8 14" id="KW-0418">Kinase</keyword>
<evidence type="ECO:0000256" key="11">
    <source>
        <dbReference type="ARBA" id="ARBA00023268"/>
    </source>
</evidence>
<dbReference type="EMBL" id="JACOPL010000001">
    <property type="protein sequence ID" value="MBC5724039.1"/>
    <property type="molecule type" value="Genomic_DNA"/>
</dbReference>
<dbReference type="Proteomes" id="UP000606499">
    <property type="component" value="Unassembled WGS sequence"/>
</dbReference>
<evidence type="ECO:0000256" key="1">
    <source>
        <dbReference type="ARBA" id="ARBA00001120"/>
    </source>
</evidence>
<evidence type="ECO:0000256" key="3">
    <source>
        <dbReference type="ARBA" id="ARBA00006883"/>
    </source>
</evidence>
<keyword evidence="12 14" id="KW-0119">Carbohydrate metabolism</keyword>
<evidence type="ECO:0000256" key="4">
    <source>
        <dbReference type="ARBA" id="ARBA00022527"/>
    </source>
</evidence>
<dbReference type="SUPFAM" id="SSF75138">
    <property type="entry name" value="HprK N-terminal domain-like"/>
    <property type="match status" value="1"/>
</dbReference>
<feature type="active site" evidence="14">
    <location>
        <position position="164"/>
    </location>
</feature>
<dbReference type="GO" id="GO:0000287">
    <property type="term" value="F:magnesium ion binding"/>
    <property type="evidence" value="ECO:0007669"/>
    <property type="project" value="UniProtKB-UniRule"/>
</dbReference>
<organism evidence="17 18">
    <name type="scientific">Agathobaculum faecis</name>
    <dbReference type="NCBI Taxonomy" id="2763013"/>
    <lineage>
        <taxon>Bacteria</taxon>
        <taxon>Bacillati</taxon>
        <taxon>Bacillota</taxon>
        <taxon>Clostridia</taxon>
        <taxon>Eubacteriales</taxon>
        <taxon>Butyricicoccaceae</taxon>
        <taxon>Agathobaculum</taxon>
    </lineage>
</organism>
<evidence type="ECO:0000256" key="13">
    <source>
        <dbReference type="ARBA" id="ARBA00047657"/>
    </source>
</evidence>
<keyword evidence="4 14" id="KW-0723">Serine/threonine-protein kinase</keyword>
<evidence type="ECO:0000256" key="7">
    <source>
        <dbReference type="ARBA" id="ARBA00022741"/>
    </source>
</evidence>
<feature type="domain" description="HPr kinase/phosphorylase C-terminal" evidence="16">
    <location>
        <begin position="135"/>
        <end position="304"/>
    </location>
</feature>
<keyword evidence="7 14" id="KW-0547">Nucleotide-binding</keyword>
<dbReference type="GO" id="GO:0004712">
    <property type="term" value="F:protein serine/threonine/tyrosine kinase activity"/>
    <property type="evidence" value="ECO:0007669"/>
    <property type="project" value="UniProtKB-UniRule"/>
</dbReference>
<dbReference type="NCBIfam" id="TIGR00679">
    <property type="entry name" value="hpr-ser"/>
    <property type="match status" value="1"/>
</dbReference>
<dbReference type="GO" id="GO:0005524">
    <property type="term" value="F:ATP binding"/>
    <property type="evidence" value="ECO:0007669"/>
    <property type="project" value="UniProtKB-UniRule"/>
</dbReference>
<comment type="cofactor">
    <cofactor evidence="2 14">
        <name>Mg(2+)</name>
        <dbReference type="ChEBI" id="CHEBI:18420"/>
    </cofactor>
</comment>
<name>A0A923LU47_9FIRM</name>
<comment type="catalytic activity">
    <reaction evidence="13 14">
        <text>[HPr protein]-O-phospho-L-serine + phosphate + H(+) = [HPr protein]-L-serine + diphosphate</text>
        <dbReference type="Rhea" id="RHEA:46604"/>
        <dbReference type="Rhea" id="RHEA-COMP:11602"/>
        <dbReference type="Rhea" id="RHEA-COMP:11603"/>
        <dbReference type="ChEBI" id="CHEBI:15378"/>
        <dbReference type="ChEBI" id="CHEBI:29999"/>
        <dbReference type="ChEBI" id="CHEBI:33019"/>
        <dbReference type="ChEBI" id="CHEBI:43474"/>
        <dbReference type="ChEBI" id="CHEBI:83421"/>
    </reaction>
</comment>
<dbReference type="PANTHER" id="PTHR30305:SF1">
    <property type="entry name" value="HPR KINASE_PHOSPHORYLASE"/>
    <property type="match status" value="1"/>
</dbReference>
<evidence type="ECO:0000256" key="2">
    <source>
        <dbReference type="ARBA" id="ARBA00001946"/>
    </source>
</evidence>
<feature type="binding site" evidence="14">
    <location>
        <begin position="158"/>
        <end position="165"/>
    </location>
    <ligand>
        <name>ATP</name>
        <dbReference type="ChEBI" id="CHEBI:30616"/>
    </ligand>
</feature>
<feature type="active site" description="Proton acceptor; for phosphorylation activity. Proton donor; for dephosphorylation activity" evidence="14">
    <location>
        <position position="182"/>
    </location>
</feature>
<dbReference type="InterPro" id="IPR027417">
    <property type="entry name" value="P-loop_NTPase"/>
</dbReference>
<dbReference type="Gene3D" id="3.40.50.300">
    <property type="entry name" value="P-loop containing nucleotide triphosphate hydrolases"/>
    <property type="match status" value="1"/>
</dbReference>
<keyword evidence="18" id="KW-1185">Reference proteome</keyword>
<comment type="similarity">
    <text evidence="3 14">Belongs to the HPrK/P family.</text>
</comment>
<keyword evidence="9 14" id="KW-0067">ATP-binding</keyword>
<keyword evidence="10 14" id="KW-0460">Magnesium</keyword>
<dbReference type="InterPro" id="IPR028979">
    <property type="entry name" value="Ser_kin/Pase_Hpr-like_N_sf"/>
</dbReference>
<dbReference type="EC" id="2.7.11.-" evidence="14"/>
<comment type="miscellaneous">
    <text evidence="14">Both phosphorylation and phosphorolysis are carried out by the same active site and suggest a common mechanism for both reactions.</text>
</comment>
<feature type="region of interest" description="Important for the catalytic mechanism of both phosphorylation and dephosphorylation" evidence="14">
    <location>
        <begin position="206"/>
        <end position="215"/>
    </location>
</feature>
<dbReference type="Pfam" id="PF02603">
    <property type="entry name" value="Hpr_kinase_N"/>
    <property type="match status" value="1"/>
</dbReference>
<evidence type="ECO:0000256" key="5">
    <source>
        <dbReference type="ARBA" id="ARBA00022679"/>
    </source>
</evidence>
<dbReference type="InterPro" id="IPR011104">
    <property type="entry name" value="Hpr_kin/Pase_C"/>
</dbReference>
<comment type="function">
    <text evidence="14">Catalyzes the ATP- as well as the pyrophosphate-dependent phosphorylation of a specific serine residue in HPr, a phosphocarrier protein of the phosphoenolpyruvate-dependent sugar phosphotransferase system (PTS). HprK/P also catalyzes the pyrophosphate-producing, inorganic phosphate-dependent dephosphorylation (phosphorolysis) of seryl-phosphorylated HPr (P-Ser-HPr). The two antagonistic activities of HprK/P are regulated by several intracellular metabolites, which change their concentration in response to the absence or presence of rapidly metabolisable carbon sources (glucose, fructose, etc.) in the growth medium. Therefore, by controlling the phosphorylation state of HPr, HPrK/P is a sensor enzyme that plays a major role in the regulation of carbon metabolism and sugar transport: it mediates carbon catabolite repression (CCR), and regulates PTS-catalyzed carbohydrate uptake and inducer exclusion.</text>
</comment>
<dbReference type="GO" id="GO:0006109">
    <property type="term" value="P:regulation of carbohydrate metabolic process"/>
    <property type="evidence" value="ECO:0007669"/>
    <property type="project" value="UniProtKB-UniRule"/>
</dbReference>
<feature type="binding site" evidence="14">
    <location>
        <position position="207"/>
    </location>
    <ligand>
        <name>Mg(2+)</name>
        <dbReference type="ChEBI" id="CHEBI:18420"/>
    </ligand>
</feature>
<feature type="domain" description="HPr(Ser) kinase/phosphorylase N-terminal" evidence="15">
    <location>
        <begin position="8"/>
        <end position="130"/>
    </location>
</feature>
<dbReference type="FunFam" id="3.40.50.300:FF:000174">
    <property type="entry name" value="HPr kinase/phosphorylase"/>
    <property type="match status" value="1"/>
</dbReference>
<dbReference type="GO" id="GO:0000155">
    <property type="term" value="F:phosphorelay sensor kinase activity"/>
    <property type="evidence" value="ECO:0007669"/>
    <property type="project" value="InterPro"/>
</dbReference>
<evidence type="ECO:0000259" key="16">
    <source>
        <dbReference type="Pfam" id="PF07475"/>
    </source>
</evidence>
<dbReference type="Pfam" id="PF07475">
    <property type="entry name" value="Hpr_kinase_C"/>
    <property type="match status" value="1"/>
</dbReference>